<gene>
    <name evidence="2" type="ORF">V5799_022546</name>
</gene>
<accession>A0AAQ4FKN5</accession>
<name>A0AAQ4FKN5_AMBAM</name>
<dbReference type="AlphaFoldDB" id="A0AAQ4FKN5"/>
<evidence type="ECO:0000256" key="1">
    <source>
        <dbReference type="SAM" id="MobiDB-lite"/>
    </source>
</evidence>
<keyword evidence="3" id="KW-1185">Reference proteome</keyword>
<organism evidence="2 3">
    <name type="scientific">Amblyomma americanum</name>
    <name type="common">Lone star tick</name>
    <dbReference type="NCBI Taxonomy" id="6943"/>
    <lineage>
        <taxon>Eukaryota</taxon>
        <taxon>Metazoa</taxon>
        <taxon>Ecdysozoa</taxon>
        <taxon>Arthropoda</taxon>
        <taxon>Chelicerata</taxon>
        <taxon>Arachnida</taxon>
        <taxon>Acari</taxon>
        <taxon>Parasitiformes</taxon>
        <taxon>Ixodida</taxon>
        <taxon>Ixodoidea</taxon>
        <taxon>Ixodidae</taxon>
        <taxon>Amblyomminae</taxon>
        <taxon>Amblyomma</taxon>
    </lineage>
</organism>
<reference evidence="2 3" key="1">
    <citation type="journal article" date="2023" name="Arcadia Sci">
        <title>De novo assembly of a long-read Amblyomma americanum tick genome.</title>
        <authorList>
            <person name="Chou S."/>
            <person name="Poskanzer K.E."/>
            <person name="Rollins M."/>
            <person name="Thuy-Boun P.S."/>
        </authorList>
    </citation>
    <scope>NUCLEOTIDE SEQUENCE [LARGE SCALE GENOMIC DNA]</scope>
    <source>
        <strain evidence="2">F_SG_1</strain>
        <tissue evidence="2">Salivary glands</tissue>
    </source>
</reference>
<dbReference type="Proteomes" id="UP001321473">
    <property type="component" value="Unassembled WGS sequence"/>
</dbReference>
<feature type="compositionally biased region" description="Basic residues" evidence="1">
    <location>
        <begin position="94"/>
        <end position="109"/>
    </location>
</feature>
<evidence type="ECO:0000313" key="2">
    <source>
        <dbReference type="EMBL" id="KAK8787676.1"/>
    </source>
</evidence>
<comment type="caution">
    <text evidence="2">The sequence shown here is derived from an EMBL/GenBank/DDBJ whole genome shotgun (WGS) entry which is preliminary data.</text>
</comment>
<dbReference type="EMBL" id="JARKHS020001564">
    <property type="protein sequence ID" value="KAK8787676.1"/>
    <property type="molecule type" value="Genomic_DNA"/>
</dbReference>
<protein>
    <submittedName>
        <fullName evidence="2">Uncharacterized protein</fullName>
    </submittedName>
</protein>
<evidence type="ECO:0000313" key="3">
    <source>
        <dbReference type="Proteomes" id="UP001321473"/>
    </source>
</evidence>
<proteinExistence type="predicted"/>
<feature type="region of interest" description="Disordered" evidence="1">
    <location>
        <begin position="67"/>
        <end position="109"/>
    </location>
</feature>
<sequence length="109" mass="12573">MAMRYKAAYQRTACLPRQSAATLQTDLGLEEDENAFSWLSWKQAAKAPGESPHPSWRLRRIHAQRLHSAQNEEHVQACHPRQPAQQLGKLTLSHPRHWRRRKKSCGGLE</sequence>